<dbReference type="InterPro" id="IPR000477">
    <property type="entry name" value="RT_dom"/>
</dbReference>
<organism evidence="2 3">
    <name type="scientific">Aedes albopictus</name>
    <name type="common">Asian tiger mosquito</name>
    <name type="synonym">Stegomyia albopicta</name>
    <dbReference type="NCBI Taxonomy" id="7160"/>
    <lineage>
        <taxon>Eukaryota</taxon>
        <taxon>Metazoa</taxon>
        <taxon>Ecdysozoa</taxon>
        <taxon>Arthropoda</taxon>
        <taxon>Hexapoda</taxon>
        <taxon>Insecta</taxon>
        <taxon>Pterygota</taxon>
        <taxon>Neoptera</taxon>
        <taxon>Endopterygota</taxon>
        <taxon>Diptera</taxon>
        <taxon>Nematocera</taxon>
        <taxon>Culicoidea</taxon>
        <taxon>Culicidae</taxon>
        <taxon>Culicinae</taxon>
        <taxon>Aedini</taxon>
        <taxon>Aedes</taxon>
        <taxon>Stegomyia</taxon>
    </lineage>
</organism>
<dbReference type="Proteomes" id="UP000069940">
    <property type="component" value="Unassembled WGS sequence"/>
</dbReference>
<dbReference type="InterPro" id="IPR043502">
    <property type="entry name" value="DNA/RNA_pol_sf"/>
</dbReference>
<keyword evidence="3" id="KW-1185">Reference proteome</keyword>
<evidence type="ECO:0000313" key="3">
    <source>
        <dbReference type="Proteomes" id="UP000069940"/>
    </source>
</evidence>
<evidence type="ECO:0000313" key="2">
    <source>
        <dbReference type="EnsemblMetazoa" id="AALFPA23_020976.P30943"/>
    </source>
</evidence>
<dbReference type="RefSeq" id="XP_062704412.1">
    <property type="nucleotide sequence ID" value="XM_062848428.1"/>
</dbReference>
<dbReference type="EnsemblMetazoa" id="AALFPA23_020976.R30943">
    <property type="protein sequence ID" value="AALFPA23_020976.P30943"/>
    <property type="gene ID" value="AALFPA23_020976"/>
</dbReference>
<dbReference type="PANTHER" id="PTHR33332">
    <property type="entry name" value="REVERSE TRANSCRIPTASE DOMAIN-CONTAINING PROTEIN"/>
    <property type="match status" value="1"/>
</dbReference>
<evidence type="ECO:0000259" key="1">
    <source>
        <dbReference type="Pfam" id="PF00078"/>
    </source>
</evidence>
<name>A0ABM1ZRD3_AEDAL</name>
<sequence length="651" mass="74358">MQNFNQPSNLRIGHLNIRGLERHIDGVKLVLDKQQYHFFGVTETKMRASAPTGPVKVPGYNFIKHSLPSANSISDHDIVYLICDVRVQKPVPHRISFRKLRSIDPVRLQADFQTLDLQRVFDCNDVNAKARIATEMLQDLLETHAPERHVTVQDKRTPWINRPIEQATAARDLAYKLYSRNPNRRRGDPQWNEYCRLRDRANSLIFAAKKKYSDRNFSVDLPAKTLWSNLRRDGIHNNNKKNSPDDMTDADLLNQFFTEGHLELQNGGIEDNQTVQQRIPERDETFAFHHTNAAEAALYMSEITSNATGSDGLPISFLKMLSPFILPLLVHLFNSIIRSQTFPDIWKKAIVTPIPKKSNPVEPKDFRPISVLPAMSKILEKILLAQINTHLATEPFFAKHQSGYRRSHSTTTALAKVTHDVYRNLDNGYCTVMVLIDFSLAFNCVQHRLLQTKLSEEFKFSDDVQIYISGPIEDINNLINRLNQNLSIIEQWARANGLHPNPKKTQSIIFSKSRIETANLAEITFCGENIPFSSKVVNLGLTMDNRLEWTEHVNETIMKVFNVLRTFRRFTPVLCTEVRLKLVRAVIMPMFTYCDVVYFPGISAALKERLHKCFKACLSSSTGRTPSRIVEIGRRSTTGTAYTLMMAAGRA</sequence>
<dbReference type="CDD" id="cd01650">
    <property type="entry name" value="RT_nLTR_like"/>
    <property type="match status" value="1"/>
</dbReference>
<dbReference type="GeneID" id="134286758"/>
<reference evidence="2" key="2">
    <citation type="submission" date="2025-05" db="UniProtKB">
        <authorList>
            <consortium name="EnsemblMetazoa"/>
        </authorList>
    </citation>
    <scope>IDENTIFICATION</scope>
    <source>
        <strain evidence="2">Foshan</strain>
    </source>
</reference>
<feature type="domain" description="Reverse transcriptase" evidence="1">
    <location>
        <begin position="354"/>
        <end position="454"/>
    </location>
</feature>
<protein>
    <recommendedName>
        <fullName evidence="1">Reverse transcriptase domain-containing protein</fullName>
    </recommendedName>
</protein>
<proteinExistence type="predicted"/>
<accession>A0ABM1ZRD3</accession>
<dbReference type="SUPFAM" id="SSF56672">
    <property type="entry name" value="DNA/RNA polymerases"/>
    <property type="match status" value="1"/>
</dbReference>
<reference evidence="3" key="1">
    <citation type="journal article" date="2015" name="Proc. Natl. Acad. Sci. U.S.A.">
        <title>Genome sequence of the Asian Tiger mosquito, Aedes albopictus, reveals insights into its biology, genetics, and evolution.</title>
        <authorList>
            <person name="Chen X.G."/>
            <person name="Jiang X."/>
            <person name="Gu J."/>
            <person name="Xu M."/>
            <person name="Wu Y."/>
            <person name="Deng Y."/>
            <person name="Zhang C."/>
            <person name="Bonizzoni M."/>
            <person name="Dermauw W."/>
            <person name="Vontas J."/>
            <person name="Armbruster P."/>
            <person name="Huang X."/>
            <person name="Yang Y."/>
            <person name="Zhang H."/>
            <person name="He W."/>
            <person name="Peng H."/>
            <person name="Liu Y."/>
            <person name="Wu K."/>
            <person name="Chen J."/>
            <person name="Lirakis M."/>
            <person name="Topalis P."/>
            <person name="Van Leeuwen T."/>
            <person name="Hall A.B."/>
            <person name="Jiang X."/>
            <person name="Thorpe C."/>
            <person name="Mueller R.L."/>
            <person name="Sun C."/>
            <person name="Waterhouse R.M."/>
            <person name="Yan G."/>
            <person name="Tu Z.J."/>
            <person name="Fang X."/>
            <person name="James A.A."/>
        </authorList>
    </citation>
    <scope>NUCLEOTIDE SEQUENCE [LARGE SCALE GENOMIC DNA]</scope>
    <source>
        <strain evidence="3">Foshan</strain>
    </source>
</reference>
<dbReference type="Pfam" id="PF00078">
    <property type="entry name" value="RVT_1"/>
    <property type="match status" value="1"/>
</dbReference>